<dbReference type="EMBL" id="CM004404">
    <property type="protein sequence ID" value="OAY23009.1"/>
    <property type="molecule type" value="Genomic_DNA"/>
</dbReference>
<name>A0A2C9U0I3_MANES</name>
<organism evidence="1">
    <name type="scientific">Manihot esculenta</name>
    <name type="common">Cassava</name>
    <name type="synonym">Jatropha manihot</name>
    <dbReference type="NCBI Taxonomy" id="3983"/>
    <lineage>
        <taxon>Eukaryota</taxon>
        <taxon>Viridiplantae</taxon>
        <taxon>Streptophyta</taxon>
        <taxon>Embryophyta</taxon>
        <taxon>Tracheophyta</taxon>
        <taxon>Spermatophyta</taxon>
        <taxon>Magnoliopsida</taxon>
        <taxon>eudicotyledons</taxon>
        <taxon>Gunneridae</taxon>
        <taxon>Pentapetalae</taxon>
        <taxon>rosids</taxon>
        <taxon>fabids</taxon>
        <taxon>Malpighiales</taxon>
        <taxon>Euphorbiaceae</taxon>
        <taxon>Crotonoideae</taxon>
        <taxon>Manihoteae</taxon>
        <taxon>Manihot</taxon>
    </lineage>
</organism>
<sequence length="52" mass="6036">MLRLITHILQSTKATTRLNCSKQVNSQRLTPLYSPSRRHSKDHPALIFLLLH</sequence>
<reference evidence="1" key="1">
    <citation type="submission" date="2016-02" db="EMBL/GenBank/DDBJ databases">
        <title>WGS assembly of Manihot esculenta.</title>
        <authorList>
            <person name="Bredeson J.V."/>
            <person name="Prochnik S.E."/>
            <person name="Lyons J.B."/>
            <person name="Schmutz J."/>
            <person name="Grimwood J."/>
            <person name="Vrebalov J."/>
            <person name="Bart R.S."/>
            <person name="Amuge T."/>
            <person name="Ferguson M.E."/>
            <person name="Green R."/>
            <person name="Putnam N."/>
            <person name="Stites J."/>
            <person name="Rounsley S."/>
            <person name="Rokhsar D.S."/>
        </authorList>
    </citation>
    <scope>NUCLEOTIDE SEQUENCE [LARGE SCALE GENOMIC DNA]</scope>
    <source>
        <tissue evidence="1">Leaf</tissue>
    </source>
</reference>
<accession>A0A2C9U0I3</accession>
<dbReference type="AlphaFoldDB" id="A0A2C9U0I3"/>
<proteinExistence type="predicted"/>
<protein>
    <submittedName>
        <fullName evidence="1">Uncharacterized protein</fullName>
    </submittedName>
</protein>
<gene>
    <name evidence="1" type="ORF">MANES_18G044400</name>
</gene>
<evidence type="ECO:0000313" key="1">
    <source>
        <dbReference type="EMBL" id="OAY23009.1"/>
    </source>
</evidence>